<gene>
    <name evidence="3" type="ORF">GKIL_0022</name>
</gene>
<dbReference type="PRINTS" id="PR00412">
    <property type="entry name" value="EPOXHYDRLASE"/>
</dbReference>
<organism evidence="3 4">
    <name type="scientific">Gloeobacter kilaueensis (strain ATCC BAA-2537 / CCAP 1431/1 / ULC 316 / JS1)</name>
    <dbReference type="NCBI Taxonomy" id="1183438"/>
    <lineage>
        <taxon>Bacteria</taxon>
        <taxon>Bacillati</taxon>
        <taxon>Cyanobacteriota</taxon>
        <taxon>Cyanophyceae</taxon>
        <taxon>Gloeobacterales</taxon>
        <taxon>Gloeobacteraceae</taxon>
        <taxon>Gloeobacter</taxon>
    </lineage>
</organism>
<feature type="domain" description="AB hydrolase-1" evidence="2">
    <location>
        <begin position="24"/>
        <end position="268"/>
    </location>
</feature>
<evidence type="ECO:0000313" key="3">
    <source>
        <dbReference type="EMBL" id="AGY56269.1"/>
    </source>
</evidence>
<evidence type="ECO:0000256" key="1">
    <source>
        <dbReference type="ARBA" id="ARBA00022801"/>
    </source>
</evidence>
<dbReference type="EMBL" id="CP003587">
    <property type="protein sequence ID" value="AGY56269.1"/>
    <property type="molecule type" value="Genomic_DNA"/>
</dbReference>
<dbReference type="InterPro" id="IPR029058">
    <property type="entry name" value="AB_hydrolase_fold"/>
</dbReference>
<dbReference type="InterPro" id="IPR000639">
    <property type="entry name" value="Epox_hydrolase-like"/>
</dbReference>
<dbReference type="KEGG" id="glj:GKIL_0022"/>
<reference evidence="3 4" key="1">
    <citation type="journal article" date="2013" name="PLoS ONE">
        <title>Cultivation and Complete Genome Sequencing of Gloeobacter kilaueensis sp. nov., from a Lava Cave in Kilauea Caldera, Hawai'i.</title>
        <authorList>
            <person name="Saw J.H."/>
            <person name="Schatz M."/>
            <person name="Brown M.V."/>
            <person name="Kunkel D.D."/>
            <person name="Foster J.S."/>
            <person name="Shick H."/>
            <person name="Christensen S."/>
            <person name="Hou S."/>
            <person name="Wan X."/>
            <person name="Donachie S.P."/>
        </authorList>
    </citation>
    <scope>NUCLEOTIDE SEQUENCE [LARGE SCALE GENOMIC DNA]</scope>
    <source>
        <strain evidence="4">JS</strain>
    </source>
</reference>
<dbReference type="GO" id="GO:0016787">
    <property type="term" value="F:hydrolase activity"/>
    <property type="evidence" value="ECO:0007669"/>
    <property type="project" value="UniProtKB-KW"/>
</dbReference>
<dbReference type="STRING" id="1183438.GKIL_0022"/>
<dbReference type="PANTHER" id="PTHR43329">
    <property type="entry name" value="EPOXIDE HYDROLASE"/>
    <property type="match status" value="1"/>
</dbReference>
<dbReference type="SUPFAM" id="SSF53474">
    <property type="entry name" value="alpha/beta-Hydrolases"/>
    <property type="match status" value="1"/>
</dbReference>
<name>U5QF68_GLOK1</name>
<dbReference type="Gene3D" id="3.40.50.1820">
    <property type="entry name" value="alpha/beta hydrolase"/>
    <property type="match status" value="1"/>
</dbReference>
<dbReference type="InterPro" id="IPR000073">
    <property type="entry name" value="AB_hydrolase_1"/>
</dbReference>
<keyword evidence="1 3" id="KW-0378">Hydrolase</keyword>
<dbReference type="AlphaFoldDB" id="U5QF68"/>
<dbReference type="Pfam" id="PF00561">
    <property type="entry name" value="Abhydrolase_1"/>
    <property type="match status" value="1"/>
</dbReference>
<evidence type="ECO:0000259" key="2">
    <source>
        <dbReference type="Pfam" id="PF00561"/>
    </source>
</evidence>
<protein>
    <submittedName>
        <fullName evidence="3">Alpha/beta hydrolase fold protein</fullName>
    </submittedName>
</protein>
<dbReference type="HOGENOM" id="CLU_020336_7_3_3"/>
<dbReference type="eggNOG" id="COG0596">
    <property type="taxonomic scope" value="Bacteria"/>
</dbReference>
<accession>U5QF68</accession>
<sequence length="283" mass="32212">MEQTHVEANGIRFHCVQQGLPGAPLVLLLHGFPEFWYAWRYQIPVLAEHFWVVAPDLRGYNLSDKPAGGYDLATLSADIRALIAAFGYSKAHVVGHDWGGLIAWEFAYRYPDALDRLVVLNAPHPVRFVEELRSNPLQLFKSLYIFFFQLPWLPEQLIAHNDYEVLEQLFRHPEVRPGSFSDADIQVYRQALAVPGALSAALRYYRELLQPAGTSYEQLLAAPALVIWGSRDFALETRLSEKLERFFVSGPKRVLLRDCSHWVQQEDPGQVNALLIDFLVPTG</sequence>
<dbReference type="RefSeq" id="WP_023171253.1">
    <property type="nucleotide sequence ID" value="NC_022600.1"/>
</dbReference>
<dbReference type="PRINTS" id="PR00111">
    <property type="entry name" value="ABHYDROLASE"/>
</dbReference>
<proteinExistence type="predicted"/>
<evidence type="ECO:0000313" key="4">
    <source>
        <dbReference type="Proteomes" id="UP000017396"/>
    </source>
</evidence>
<keyword evidence="4" id="KW-1185">Reference proteome</keyword>
<dbReference type="Proteomes" id="UP000017396">
    <property type="component" value="Chromosome"/>
</dbReference>
<dbReference type="PATRIC" id="fig|1183438.3.peg.22"/>
<dbReference type="OrthoDB" id="9773293at2"/>